<evidence type="ECO:0000313" key="4">
    <source>
        <dbReference type="EMBL" id="KAK4146573.1"/>
    </source>
</evidence>
<sequence length="338" mass="35433">MRDTILASLFLASATLTSASRLECLHTRSLELASYAACGDEGSLNYCFSHLPLTTQSDSLSGELERCFVSAGCTVDESRIEAVQVFQRCDTTSAVPADLRRGRRQFGSEDSSDNGSDQPDKGAKEPFHALLARVTAAMQLPRETPGVVSLAARQDTATTTGRPASPSPCFTDTTTEFTSCPTQSTGTDAGKKLSCFLAVMATPRCRDGVICKSDAQGNPSCMWKNSSLGLDGIIISAIFAGAIAVSIIAICFMCCRERSEHRRIERAAEAARIAKEAKTQATVAGKRAGQSVTGGVSGPAVEGQPLMSQGVPHGGPPSPGLQGGNPFSDGGHDGHPMR</sequence>
<dbReference type="Proteomes" id="UP001302676">
    <property type="component" value="Unassembled WGS sequence"/>
</dbReference>
<reference evidence="4" key="1">
    <citation type="journal article" date="2023" name="Mol. Phylogenet. Evol.">
        <title>Genome-scale phylogeny and comparative genomics of the fungal order Sordariales.</title>
        <authorList>
            <person name="Hensen N."/>
            <person name="Bonometti L."/>
            <person name="Westerberg I."/>
            <person name="Brannstrom I.O."/>
            <person name="Guillou S."/>
            <person name="Cros-Aarteil S."/>
            <person name="Calhoun S."/>
            <person name="Haridas S."/>
            <person name="Kuo A."/>
            <person name="Mondo S."/>
            <person name="Pangilinan J."/>
            <person name="Riley R."/>
            <person name="LaButti K."/>
            <person name="Andreopoulos B."/>
            <person name="Lipzen A."/>
            <person name="Chen C."/>
            <person name="Yan M."/>
            <person name="Daum C."/>
            <person name="Ng V."/>
            <person name="Clum A."/>
            <person name="Steindorff A."/>
            <person name="Ohm R.A."/>
            <person name="Martin F."/>
            <person name="Silar P."/>
            <person name="Natvig D.O."/>
            <person name="Lalanne C."/>
            <person name="Gautier V."/>
            <person name="Ament-Velasquez S.L."/>
            <person name="Kruys A."/>
            <person name="Hutchinson M.I."/>
            <person name="Powell A.J."/>
            <person name="Barry K."/>
            <person name="Miller A.N."/>
            <person name="Grigoriev I.V."/>
            <person name="Debuchy R."/>
            <person name="Gladieux P."/>
            <person name="Hiltunen Thoren M."/>
            <person name="Johannesson H."/>
        </authorList>
    </citation>
    <scope>NUCLEOTIDE SEQUENCE</scope>
    <source>
        <strain evidence="4">CBS 141.50</strain>
    </source>
</reference>
<feature type="signal peptide" evidence="3">
    <location>
        <begin position="1"/>
        <end position="19"/>
    </location>
</feature>
<organism evidence="4 5">
    <name type="scientific">Dichotomopilus funicola</name>
    <dbReference type="NCBI Taxonomy" id="1934379"/>
    <lineage>
        <taxon>Eukaryota</taxon>
        <taxon>Fungi</taxon>
        <taxon>Dikarya</taxon>
        <taxon>Ascomycota</taxon>
        <taxon>Pezizomycotina</taxon>
        <taxon>Sordariomycetes</taxon>
        <taxon>Sordariomycetidae</taxon>
        <taxon>Sordariales</taxon>
        <taxon>Chaetomiaceae</taxon>
        <taxon>Dichotomopilus</taxon>
    </lineage>
</organism>
<name>A0AAN6ZQH9_9PEZI</name>
<gene>
    <name evidence="4" type="ORF">C8A04DRAFT_9595</name>
</gene>
<reference evidence="4" key="2">
    <citation type="submission" date="2023-05" db="EMBL/GenBank/DDBJ databases">
        <authorList>
            <consortium name="Lawrence Berkeley National Laboratory"/>
            <person name="Steindorff A."/>
            <person name="Hensen N."/>
            <person name="Bonometti L."/>
            <person name="Westerberg I."/>
            <person name="Brannstrom I.O."/>
            <person name="Guillou S."/>
            <person name="Cros-Aarteil S."/>
            <person name="Calhoun S."/>
            <person name="Haridas S."/>
            <person name="Kuo A."/>
            <person name="Mondo S."/>
            <person name="Pangilinan J."/>
            <person name="Riley R."/>
            <person name="Labutti K."/>
            <person name="Andreopoulos B."/>
            <person name="Lipzen A."/>
            <person name="Chen C."/>
            <person name="Yanf M."/>
            <person name="Daum C."/>
            <person name="Ng V."/>
            <person name="Clum A."/>
            <person name="Ohm R."/>
            <person name="Martin F."/>
            <person name="Silar P."/>
            <person name="Natvig D."/>
            <person name="Lalanne C."/>
            <person name="Gautier V."/>
            <person name="Ament-Velasquez S.L."/>
            <person name="Kruys A."/>
            <person name="Hutchinson M.I."/>
            <person name="Powell A.J."/>
            <person name="Barry K."/>
            <person name="Miller A.N."/>
            <person name="Grigoriev I.V."/>
            <person name="Debuchy R."/>
            <person name="Gladieux P."/>
            <person name="Thoren M.H."/>
            <person name="Johannesson H."/>
        </authorList>
    </citation>
    <scope>NUCLEOTIDE SEQUENCE</scope>
    <source>
        <strain evidence="4">CBS 141.50</strain>
    </source>
</reference>
<feature type="transmembrane region" description="Helical" evidence="2">
    <location>
        <begin position="233"/>
        <end position="255"/>
    </location>
</feature>
<evidence type="ECO:0000256" key="1">
    <source>
        <dbReference type="SAM" id="MobiDB-lite"/>
    </source>
</evidence>
<evidence type="ECO:0000313" key="5">
    <source>
        <dbReference type="Proteomes" id="UP001302676"/>
    </source>
</evidence>
<dbReference type="RefSeq" id="XP_062639944.1">
    <property type="nucleotide sequence ID" value="XM_062785540.1"/>
</dbReference>
<proteinExistence type="predicted"/>
<keyword evidence="2" id="KW-1133">Transmembrane helix</keyword>
<protein>
    <submittedName>
        <fullName evidence="4">Uncharacterized protein</fullName>
    </submittedName>
</protein>
<dbReference type="AlphaFoldDB" id="A0AAN6ZQH9"/>
<comment type="caution">
    <text evidence="4">The sequence shown here is derived from an EMBL/GenBank/DDBJ whole genome shotgun (WGS) entry which is preliminary data.</text>
</comment>
<accession>A0AAN6ZQH9</accession>
<dbReference type="EMBL" id="MU853560">
    <property type="protein sequence ID" value="KAK4146573.1"/>
    <property type="molecule type" value="Genomic_DNA"/>
</dbReference>
<feature type="region of interest" description="Disordered" evidence="1">
    <location>
        <begin position="282"/>
        <end position="338"/>
    </location>
</feature>
<feature type="chain" id="PRO_5042905513" evidence="3">
    <location>
        <begin position="20"/>
        <end position="338"/>
    </location>
</feature>
<keyword evidence="3" id="KW-0732">Signal</keyword>
<evidence type="ECO:0000256" key="3">
    <source>
        <dbReference type="SAM" id="SignalP"/>
    </source>
</evidence>
<dbReference type="GeneID" id="87822153"/>
<keyword evidence="5" id="KW-1185">Reference proteome</keyword>
<keyword evidence="2" id="KW-0812">Transmembrane</keyword>
<feature type="region of interest" description="Disordered" evidence="1">
    <location>
        <begin position="100"/>
        <end position="123"/>
    </location>
</feature>
<evidence type="ECO:0000256" key="2">
    <source>
        <dbReference type="SAM" id="Phobius"/>
    </source>
</evidence>
<keyword evidence="2" id="KW-0472">Membrane</keyword>